<evidence type="ECO:0000313" key="1">
    <source>
        <dbReference type="EMBL" id="SVB29102.1"/>
    </source>
</evidence>
<dbReference type="AlphaFoldDB" id="A0A382CTD9"/>
<protein>
    <submittedName>
        <fullName evidence="1">Uncharacterized protein</fullName>
    </submittedName>
</protein>
<accession>A0A382CTD9</accession>
<organism evidence="1">
    <name type="scientific">marine metagenome</name>
    <dbReference type="NCBI Taxonomy" id="408172"/>
    <lineage>
        <taxon>unclassified sequences</taxon>
        <taxon>metagenomes</taxon>
        <taxon>ecological metagenomes</taxon>
    </lineage>
</organism>
<dbReference type="EMBL" id="UINC01035925">
    <property type="protein sequence ID" value="SVB29102.1"/>
    <property type="molecule type" value="Genomic_DNA"/>
</dbReference>
<name>A0A382CTD9_9ZZZZ</name>
<reference evidence="1" key="1">
    <citation type="submission" date="2018-05" db="EMBL/GenBank/DDBJ databases">
        <authorList>
            <person name="Lanie J.A."/>
            <person name="Ng W.-L."/>
            <person name="Kazmierczak K.M."/>
            <person name="Andrzejewski T.M."/>
            <person name="Davidsen T.M."/>
            <person name="Wayne K.J."/>
            <person name="Tettelin H."/>
            <person name="Glass J.I."/>
            <person name="Rusch D."/>
            <person name="Podicherti R."/>
            <person name="Tsui H.-C.T."/>
            <person name="Winkler M.E."/>
        </authorList>
    </citation>
    <scope>NUCLEOTIDE SEQUENCE</scope>
</reference>
<sequence length="24" mass="2793">MNPLDGVVEIRRRQHVPDLDNGYV</sequence>
<gene>
    <name evidence="1" type="ORF">METZ01_LOCUS181956</name>
</gene>
<proteinExistence type="predicted"/>
<feature type="non-terminal residue" evidence="1">
    <location>
        <position position="24"/>
    </location>
</feature>